<dbReference type="Proteomes" id="UP001226574">
    <property type="component" value="Unassembled WGS sequence"/>
</dbReference>
<proteinExistence type="predicted"/>
<accession>A0ABU1BG13</accession>
<feature type="signal peptide" evidence="1">
    <location>
        <begin position="1"/>
        <end position="24"/>
    </location>
</feature>
<reference evidence="2 3" key="1">
    <citation type="submission" date="2023-08" db="EMBL/GenBank/DDBJ databases">
        <title>Pseudoalteromonas haloplanktis LL1 genome.</title>
        <authorList>
            <person name="Wu S."/>
        </authorList>
    </citation>
    <scope>NUCLEOTIDE SEQUENCE [LARGE SCALE GENOMIC DNA]</scope>
    <source>
        <strain evidence="2 3">LL1</strain>
    </source>
</reference>
<organism evidence="2 3">
    <name type="scientific">Pseudoalteromonas haloplanktis</name>
    <name type="common">Alteromonas haloplanktis</name>
    <dbReference type="NCBI Taxonomy" id="228"/>
    <lineage>
        <taxon>Bacteria</taxon>
        <taxon>Pseudomonadati</taxon>
        <taxon>Pseudomonadota</taxon>
        <taxon>Gammaproteobacteria</taxon>
        <taxon>Alteromonadales</taxon>
        <taxon>Pseudoalteromonadaceae</taxon>
        <taxon>Pseudoalteromonas</taxon>
    </lineage>
</organism>
<dbReference type="EMBL" id="JAVIFY010000011">
    <property type="protein sequence ID" value="MDQ9092859.1"/>
    <property type="molecule type" value="Genomic_DNA"/>
</dbReference>
<evidence type="ECO:0000256" key="1">
    <source>
        <dbReference type="SAM" id="SignalP"/>
    </source>
</evidence>
<keyword evidence="3" id="KW-1185">Reference proteome</keyword>
<gene>
    <name evidence="2" type="ORF">RC083_14845</name>
</gene>
<comment type="caution">
    <text evidence="2">The sequence shown here is derived from an EMBL/GenBank/DDBJ whole genome shotgun (WGS) entry which is preliminary data.</text>
</comment>
<sequence>MLNPLLVTLFSCGVLVTTSLPLSAQHNCPTSLKVNSVVQHDWHYATDAIGSSVQTKSQLINDDHIWIQFSRVPRLNAKSNSWVELIYDLPNKSLAAVATIALEYKSSTGLVVKLSQQDYGGLGDKSYAHYQHKLAPADNWTTRCFTLDDFSRPSWTPVESIDVGMILEHINAIYLVPDLTDEHGGTATISVKSLTLLP</sequence>
<evidence type="ECO:0008006" key="4">
    <source>
        <dbReference type="Google" id="ProtNLM"/>
    </source>
</evidence>
<keyword evidence="1" id="KW-0732">Signal</keyword>
<feature type="chain" id="PRO_5047336138" description="CBM11 domain-containing protein" evidence="1">
    <location>
        <begin position="25"/>
        <end position="198"/>
    </location>
</feature>
<evidence type="ECO:0000313" key="2">
    <source>
        <dbReference type="EMBL" id="MDQ9092859.1"/>
    </source>
</evidence>
<protein>
    <recommendedName>
        <fullName evidence="4">CBM11 domain-containing protein</fullName>
    </recommendedName>
</protein>
<name>A0ABU1BG13_PSEHA</name>
<dbReference type="RefSeq" id="WP_249314822.1">
    <property type="nucleotide sequence ID" value="NZ_JAVIFY010000011.1"/>
</dbReference>
<evidence type="ECO:0000313" key="3">
    <source>
        <dbReference type="Proteomes" id="UP001226574"/>
    </source>
</evidence>